<name>A0ABT1YEN7_9BACL</name>
<evidence type="ECO:0000256" key="1">
    <source>
        <dbReference type="SAM" id="SignalP"/>
    </source>
</evidence>
<dbReference type="RefSeq" id="WP_258213250.1">
    <property type="nucleotide sequence ID" value="NZ_JANQBD010000006.1"/>
</dbReference>
<organism evidence="2 3">
    <name type="scientific">Paenibacillus radicis</name>
    <name type="common">ex Xue et al. 2023</name>
    <dbReference type="NCBI Taxonomy" id="2972489"/>
    <lineage>
        <taxon>Bacteria</taxon>
        <taxon>Bacillati</taxon>
        <taxon>Bacillota</taxon>
        <taxon>Bacilli</taxon>
        <taxon>Bacillales</taxon>
        <taxon>Paenibacillaceae</taxon>
        <taxon>Paenibacillus</taxon>
    </lineage>
</organism>
<dbReference type="PROSITE" id="PS51257">
    <property type="entry name" value="PROKAR_LIPOPROTEIN"/>
    <property type="match status" value="1"/>
</dbReference>
<evidence type="ECO:0000313" key="3">
    <source>
        <dbReference type="Proteomes" id="UP001300012"/>
    </source>
</evidence>
<accession>A0ABT1YEN7</accession>
<dbReference type="SUPFAM" id="SSF75011">
    <property type="entry name" value="3-carboxy-cis,cis-mucoante lactonizing enzyme"/>
    <property type="match status" value="1"/>
</dbReference>
<gene>
    <name evidence="2" type="ORF">NV381_10645</name>
</gene>
<proteinExistence type="predicted"/>
<feature type="chain" id="PRO_5045446399" evidence="1">
    <location>
        <begin position="24"/>
        <end position="376"/>
    </location>
</feature>
<dbReference type="Proteomes" id="UP001300012">
    <property type="component" value="Unassembled WGS sequence"/>
</dbReference>
<dbReference type="EMBL" id="JANQBD010000006">
    <property type="protein sequence ID" value="MCR8631661.1"/>
    <property type="molecule type" value="Genomic_DNA"/>
</dbReference>
<reference evidence="2 3" key="1">
    <citation type="submission" date="2022-08" db="EMBL/GenBank/DDBJ databases">
        <title>Paenibacillus endoradicis sp. nov., Paenibacillus radicibacter sp. nov and Paenibacillus pararadicis sp. nov., three cold-adapted plant growth-promoting bacteria isolated from root of Larix gmelinii in Great Khingan.</title>
        <authorList>
            <person name="Xue H."/>
        </authorList>
    </citation>
    <scope>NUCLEOTIDE SEQUENCE [LARGE SCALE GENOMIC DNA]</scope>
    <source>
        <strain evidence="2 3">N5-1-1-5</strain>
    </source>
</reference>
<keyword evidence="1" id="KW-0732">Signal</keyword>
<feature type="signal peptide" evidence="1">
    <location>
        <begin position="1"/>
        <end position="23"/>
    </location>
</feature>
<protein>
    <submittedName>
        <fullName evidence="2">Uncharacterized protein</fullName>
    </submittedName>
</protein>
<keyword evidence="3" id="KW-1185">Reference proteome</keyword>
<sequence length="376" mass="41059">MKSSLLLPTLICTLLLTATGCQQQPAAVEVKPASAAAASPNTAAPKEKPATGAAGITQEEAGIKFRVDMPEIKPFLQKAKPGPIVPALLQNAVPQGLAYVEDKKWMLVSHYREDGKTSLLSVIDASSGKMVKAVELYKNTGTPYTGHAGGITASKQHVWISSDKDVYYVNLEDIIKAENGGKLAFAGSVQSDTRASFTAYEDGILWIGEFAHGSDYPTDKSHYLMNRDDKQHKAWAEGYRLNPETDLPSVKPDQGQGPISPDYILSLPDRIQGMSVAKDHIWLSQSYGRNNASTLYRFNINMTEKPHSKAAVRSTEVPVWFLDSKNEADKMELPPMSEGIFESAGQLHILFESGAAKYKTSSSYALDRIQILPLNE</sequence>
<comment type="caution">
    <text evidence="2">The sequence shown here is derived from an EMBL/GenBank/DDBJ whole genome shotgun (WGS) entry which is preliminary data.</text>
</comment>
<evidence type="ECO:0000313" key="2">
    <source>
        <dbReference type="EMBL" id="MCR8631661.1"/>
    </source>
</evidence>